<dbReference type="Gene3D" id="1.10.10.920">
    <property type="match status" value="1"/>
</dbReference>
<dbReference type="CDD" id="cd01335">
    <property type="entry name" value="Radical_SAM"/>
    <property type="match status" value="1"/>
</dbReference>
<dbReference type="RefSeq" id="WP_254739523.1">
    <property type="nucleotide sequence ID" value="NZ_JANCLU010000004.1"/>
</dbReference>
<evidence type="ECO:0000256" key="9">
    <source>
        <dbReference type="ARBA" id="ARBA00023002"/>
    </source>
</evidence>
<name>A0ABT1L968_9HYPH</name>
<dbReference type="PROSITE" id="PS51918">
    <property type="entry name" value="RADICAL_SAM"/>
    <property type="match status" value="1"/>
</dbReference>
<evidence type="ECO:0000256" key="5">
    <source>
        <dbReference type="ARBA" id="ARBA00022485"/>
    </source>
</evidence>
<keyword evidence="5 15" id="KW-0004">4Fe-4S</keyword>
<reference evidence="17 18" key="1">
    <citation type="submission" date="2022-07" db="EMBL/GenBank/DDBJ databases">
        <authorList>
            <person name="Li W.-J."/>
            <person name="Deng Q.-Q."/>
        </authorList>
    </citation>
    <scope>NUCLEOTIDE SEQUENCE [LARGE SCALE GENOMIC DNA]</scope>
    <source>
        <strain evidence="17 18">SYSU M60028</strain>
    </source>
</reference>
<dbReference type="InterPro" id="IPR023404">
    <property type="entry name" value="rSAM_horseshoe"/>
</dbReference>
<comment type="catalytic activity">
    <reaction evidence="14 15">
        <text>coproporphyrinogen III + 2 S-adenosyl-L-methionine = protoporphyrinogen IX + 2 5'-deoxyadenosine + 2 L-methionine + 2 CO2</text>
        <dbReference type="Rhea" id="RHEA:15425"/>
        <dbReference type="ChEBI" id="CHEBI:16526"/>
        <dbReference type="ChEBI" id="CHEBI:17319"/>
        <dbReference type="ChEBI" id="CHEBI:57307"/>
        <dbReference type="ChEBI" id="CHEBI:57309"/>
        <dbReference type="ChEBI" id="CHEBI:57844"/>
        <dbReference type="ChEBI" id="CHEBI:59789"/>
        <dbReference type="EC" id="1.3.98.3"/>
    </reaction>
</comment>
<dbReference type="InterPro" id="IPR004558">
    <property type="entry name" value="Coprogen_oxidase_HemN"/>
</dbReference>
<evidence type="ECO:0000259" key="16">
    <source>
        <dbReference type="PROSITE" id="PS51918"/>
    </source>
</evidence>
<dbReference type="NCBIfam" id="TIGR00538">
    <property type="entry name" value="hemN"/>
    <property type="match status" value="1"/>
</dbReference>
<comment type="function">
    <text evidence="13">Involved in the heme biosynthesis. Catalyzes the anaerobic oxidative decarboxylation of propionate groups of rings A and B of coproporphyrinogen III to yield the vinyl groups in protoporphyrinogen IX.</text>
</comment>
<dbReference type="SFLD" id="SFLDS00029">
    <property type="entry name" value="Radical_SAM"/>
    <property type="match status" value="1"/>
</dbReference>
<evidence type="ECO:0000256" key="11">
    <source>
        <dbReference type="ARBA" id="ARBA00023014"/>
    </source>
</evidence>
<dbReference type="EC" id="1.3.98.3" evidence="15"/>
<dbReference type="InterPro" id="IPR058240">
    <property type="entry name" value="rSAM_sf"/>
</dbReference>
<dbReference type="GO" id="GO:0051989">
    <property type="term" value="F:coproporphyrinogen dehydrogenase activity"/>
    <property type="evidence" value="ECO:0007669"/>
    <property type="project" value="UniProtKB-EC"/>
</dbReference>
<comment type="caution">
    <text evidence="17">The sequence shown here is derived from an EMBL/GenBank/DDBJ whole genome shotgun (WGS) entry which is preliminary data.</text>
</comment>
<evidence type="ECO:0000256" key="15">
    <source>
        <dbReference type="PIRNR" id="PIRNR000167"/>
    </source>
</evidence>
<dbReference type="InterPro" id="IPR007197">
    <property type="entry name" value="rSAM"/>
</dbReference>
<evidence type="ECO:0000256" key="8">
    <source>
        <dbReference type="ARBA" id="ARBA00022723"/>
    </source>
</evidence>
<comment type="similarity">
    <text evidence="3 15">Belongs to the anaerobic coproporphyrinogen-III oxidase family.</text>
</comment>
<comment type="pathway">
    <text evidence="2 15">Porphyrin-containing compound metabolism; protoporphyrin-IX biosynthesis; protoporphyrinogen-IX from coproporphyrinogen-III (AdoMet route): step 1/1.</text>
</comment>
<evidence type="ECO:0000256" key="12">
    <source>
        <dbReference type="ARBA" id="ARBA00023244"/>
    </source>
</evidence>
<dbReference type="PANTHER" id="PTHR13932:SF6">
    <property type="entry name" value="OXYGEN-INDEPENDENT COPROPORPHYRINOGEN III OXIDASE"/>
    <property type="match status" value="1"/>
</dbReference>
<keyword evidence="11 15" id="KW-0411">Iron-sulfur</keyword>
<evidence type="ECO:0000256" key="10">
    <source>
        <dbReference type="ARBA" id="ARBA00023004"/>
    </source>
</evidence>
<dbReference type="Pfam" id="PF04055">
    <property type="entry name" value="Radical_SAM"/>
    <property type="match status" value="1"/>
</dbReference>
<evidence type="ECO:0000256" key="2">
    <source>
        <dbReference type="ARBA" id="ARBA00004785"/>
    </source>
</evidence>
<evidence type="ECO:0000256" key="13">
    <source>
        <dbReference type="ARBA" id="ARBA00024295"/>
    </source>
</evidence>
<dbReference type="SUPFAM" id="SSF102114">
    <property type="entry name" value="Radical SAM enzymes"/>
    <property type="match status" value="1"/>
</dbReference>
<evidence type="ECO:0000256" key="7">
    <source>
        <dbReference type="ARBA" id="ARBA00022691"/>
    </source>
</evidence>
<keyword evidence="6 15" id="KW-0963">Cytoplasm</keyword>
<comment type="cofactor">
    <cofactor evidence="15">
        <name>[4Fe-4S] cluster</name>
        <dbReference type="ChEBI" id="CHEBI:49883"/>
    </cofactor>
    <text evidence="15">Binds 1 [4Fe-4S] cluster. The cluster is coordinated with 3 cysteines and an exchangeable S-adenosyl-L-methionine.</text>
</comment>
<accession>A0ABT1L968</accession>
<comment type="subunit">
    <text evidence="4">Monomer.</text>
</comment>
<dbReference type="SFLD" id="SFLDG01065">
    <property type="entry name" value="anaerobic_coproporphyrinogen-I"/>
    <property type="match status" value="1"/>
</dbReference>
<keyword evidence="12 15" id="KW-0627">Porphyrin biosynthesis</keyword>
<proteinExistence type="inferred from homology"/>
<keyword evidence="18" id="KW-1185">Reference proteome</keyword>
<dbReference type="SMART" id="SM00729">
    <property type="entry name" value="Elp3"/>
    <property type="match status" value="1"/>
</dbReference>
<sequence>MNQHVQPSADRTDADHAIALRYGEERLPRYTSYPTAPQFAPAVDEATYRAWLAALPERASASLYLHVPFCRSMCWYCGCHTTITKHQAPISDYLEVMRREIGLVADALPRRLSVRHVHFGGGTPTILEPAEFIALMGLLRERFALEPDAEVAIEIDPRTLKPAMIAALGEAGVNRASLGVQSFDPVVQRAIARIQTEAQTLAALRGLRDIGVTGVNFDLIYGLPHQTVQSCLDTVARCVAMRPDRFAVFGYAHVPSFKKHQRKISEADLPDTAERHAQAEAIAAALVAAGYRRIGLDHYALPEDAMVKAQEAGELHRNFQGYTTDPADTLIGFGASSIGKLPQGYVQNEVQLPRYAERVAAGELPVAKGYRLTADDRLRADIIERLMCDFAVDLDEVCARHGASAAALLAATPRLAALRDDGVVGLDGARLTVTDARRFLVRTVASCFDAYLGASGRTHSRAV</sequence>
<keyword evidence="10 15" id="KW-0408">Iron</keyword>
<evidence type="ECO:0000256" key="6">
    <source>
        <dbReference type="ARBA" id="ARBA00022490"/>
    </source>
</evidence>
<gene>
    <name evidence="17" type="primary">hemN</name>
    <name evidence="17" type="ORF">NK718_05810</name>
</gene>
<evidence type="ECO:0000313" key="17">
    <source>
        <dbReference type="EMBL" id="MCP8938025.1"/>
    </source>
</evidence>
<keyword evidence="7 15" id="KW-0949">S-adenosyl-L-methionine</keyword>
<feature type="domain" description="Radical SAM core" evidence="16">
    <location>
        <begin position="55"/>
        <end position="297"/>
    </location>
</feature>
<evidence type="ECO:0000256" key="3">
    <source>
        <dbReference type="ARBA" id="ARBA00005493"/>
    </source>
</evidence>
<dbReference type="InterPro" id="IPR010723">
    <property type="entry name" value="HemN_C"/>
</dbReference>
<dbReference type="InterPro" id="IPR006638">
    <property type="entry name" value="Elp3/MiaA/NifB-like_rSAM"/>
</dbReference>
<dbReference type="Proteomes" id="UP001205890">
    <property type="component" value="Unassembled WGS sequence"/>
</dbReference>
<dbReference type="EMBL" id="JANCLU010000004">
    <property type="protein sequence ID" value="MCP8938025.1"/>
    <property type="molecule type" value="Genomic_DNA"/>
</dbReference>
<evidence type="ECO:0000256" key="14">
    <source>
        <dbReference type="ARBA" id="ARBA00048321"/>
    </source>
</evidence>
<dbReference type="PIRSF" id="PIRSF000167">
    <property type="entry name" value="HemN"/>
    <property type="match status" value="1"/>
</dbReference>
<evidence type="ECO:0000313" key="18">
    <source>
        <dbReference type="Proteomes" id="UP001205890"/>
    </source>
</evidence>
<dbReference type="Gene3D" id="3.80.30.20">
    <property type="entry name" value="tm_1862 like domain"/>
    <property type="match status" value="1"/>
</dbReference>
<protein>
    <recommendedName>
        <fullName evidence="15">Coproporphyrinogen-III oxidase</fullName>
        <ecNumber evidence="15">1.3.98.3</ecNumber>
    </recommendedName>
</protein>
<dbReference type="PANTHER" id="PTHR13932">
    <property type="entry name" value="COPROPORPHYRINIGEN III OXIDASE"/>
    <property type="match status" value="1"/>
</dbReference>
<dbReference type="Pfam" id="PF06969">
    <property type="entry name" value="HemN_C"/>
    <property type="match status" value="1"/>
</dbReference>
<organism evidence="17 18">
    <name type="scientific">Alsobacter ponti</name>
    <dbReference type="NCBI Taxonomy" id="2962936"/>
    <lineage>
        <taxon>Bacteria</taxon>
        <taxon>Pseudomonadati</taxon>
        <taxon>Pseudomonadota</taxon>
        <taxon>Alphaproteobacteria</taxon>
        <taxon>Hyphomicrobiales</taxon>
        <taxon>Alsobacteraceae</taxon>
        <taxon>Alsobacter</taxon>
    </lineage>
</organism>
<evidence type="ECO:0000256" key="4">
    <source>
        <dbReference type="ARBA" id="ARBA00011245"/>
    </source>
</evidence>
<evidence type="ECO:0000256" key="1">
    <source>
        <dbReference type="ARBA" id="ARBA00004496"/>
    </source>
</evidence>
<keyword evidence="9 15" id="KW-0560">Oxidoreductase</keyword>
<keyword evidence="8 15" id="KW-0479">Metal-binding</keyword>
<comment type="subcellular location">
    <subcellularLocation>
        <location evidence="1 15">Cytoplasm</location>
    </subcellularLocation>
</comment>
<dbReference type="InterPro" id="IPR034505">
    <property type="entry name" value="Coproporphyrinogen-III_oxidase"/>
</dbReference>